<gene>
    <name evidence="1" type="ORF">RIMI_LOCUS22172311</name>
</gene>
<dbReference type="Proteomes" id="UP001176940">
    <property type="component" value="Unassembled WGS sequence"/>
</dbReference>
<evidence type="ECO:0000313" key="1">
    <source>
        <dbReference type="EMBL" id="CAJ0967368.1"/>
    </source>
</evidence>
<organism evidence="1 2">
    <name type="scientific">Ranitomeya imitator</name>
    <name type="common">mimic poison frog</name>
    <dbReference type="NCBI Taxonomy" id="111125"/>
    <lineage>
        <taxon>Eukaryota</taxon>
        <taxon>Metazoa</taxon>
        <taxon>Chordata</taxon>
        <taxon>Craniata</taxon>
        <taxon>Vertebrata</taxon>
        <taxon>Euteleostomi</taxon>
        <taxon>Amphibia</taxon>
        <taxon>Batrachia</taxon>
        <taxon>Anura</taxon>
        <taxon>Neobatrachia</taxon>
        <taxon>Hyloidea</taxon>
        <taxon>Dendrobatidae</taxon>
        <taxon>Dendrobatinae</taxon>
        <taxon>Ranitomeya</taxon>
    </lineage>
</organism>
<reference evidence="1" key="1">
    <citation type="submission" date="2023-07" db="EMBL/GenBank/DDBJ databases">
        <authorList>
            <person name="Stuckert A."/>
        </authorList>
    </citation>
    <scope>NUCLEOTIDE SEQUENCE</scope>
</reference>
<protein>
    <submittedName>
        <fullName evidence="1">Uncharacterized protein</fullName>
    </submittedName>
</protein>
<comment type="caution">
    <text evidence="1">The sequence shown here is derived from an EMBL/GenBank/DDBJ whole genome shotgun (WGS) entry which is preliminary data.</text>
</comment>
<sequence>IKVAEMAASELKKKYGTVYKVGSFANLLSQHKRFGFTFKPSSVNRLLA</sequence>
<feature type="non-terminal residue" evidence="1">
    <location>
        <position position="1"/>
    </location>
</feature>
<keyword evidence="2" id="KW-1185">Reference proteome</keyword>
<evidence type="ECO:0000313" key="2">
    <source>
        <dbReference type="Proteomes" id="UP001176940"/>
    </source>
</evidence>
<proteinExistence type="predicted"/>
<name>A0ABN9MKR2_9NEOB</name>
<dbReference type="EMBL" id="CAUEEQ010078269">
    <property type="protein sequence ID" value="CAJ0967368.1"/>
    <property type="molecule type" value="Genomic_DNA"/>
</dbReference>
<accession>A0ABN9MKR2</accession>